<feature type="compositionally biased region" description="Low complexity" evidence="1">
    <location>
        <begin position="873"/>
        <end position="893"/>
    </location>
</feature>
<dbReference type="GO" id="GO:0010971">
    <property type="term" value="P:positive regulation of G2/M transition of mitotic cell cycle"/>
    <property type="evidence" value="ECO:0007669"/>
    <property type="project" value="TreeGrafter"/>
</dbReference>
<name>A0AAE0NM47_9PEZI</name>
<feature type="region of interest" description="Disordered" evidence="1">
    <location>
        <begin position="940"/>
        <end position="1002"/>
    </location>
</feature>
<evidence type="ECO:0000313" key="3">
    <source>
        <dbReference type="EMBL" id="KAK3384005.1"/>
    </source>
</evidence>
<feature type="compositionally biased region" description="Gly residues" evidence="1">
    <location>
        <begin position="959"/>
        <end position="978"/>
    </location>
</feature>
<dbReference type="PANTHER" id="PTHR28089:SF1">
    <property type="entry name" value="PROTEIN ZDS1-RELATED"/>
    <property type="match status" value="1"/>
</dbReference>
<feature type="compositionally biased region" description="Acidic residues" evidence="1">
    <location>
        <begin position="990"/>
        <end position="1002"/>
    </location>
</feature>
<feature type="compositionally biased region" description="Low complexity" evidence="1">
    <location>
        <begin position="497"/>
        <end position="506"/>
    </location>
</feature>
<dbReference type="GO" id="GO:0030010">
    <property type="term" value="P:establishment of cell polarity"/>
    <property type="evidence" value="ECO:0007669"/>
    <property type="project" value="TreeGrafter"/>
</dbReference>
<feature type="compositionally biased region" description="Polar residues" evidence="1">
    <location>
        <begin position="447"/>
        <end position="461"/>
    </location>
</feature>
<gene>
    <name evidence="3" type="ORF">B0T24DRAFT_71784</name>
</gene>
<dbReference type="AlphaFoldDB" id="A0AAE0NM47"/>
<dbReference type="PANTHER" id="PTHR28089">
    <property type="entry name" value="PROTEIN ZDS1-RELATED"/>
    <property type="match status" value="1"/>
</dbReference>
<feature type="region of interest" description="Disordered" evidence="1">
    <location>
        <begin position="365"/>
        <end position="714"/>
    </location>
</feature>
<accession>A0AAE0NM47</accession>
<reference evidence="3" key="2">
    <citation type="submission" date="2023-06" db="EMBL/GenBank/DDBJ databases">
        <authorList>
            <consortium name="Lawrence Berkeley National Laboratory"/>
            <person name="Haridas S."/>
            <person name="Hensen N."/>
            <person name="Bonometti L."/>
            <person name="Westerberg I."/>
            <person name="Brannstrom I.O."/>
            <person name="Guillou S."/>
            <person name="Cros-Aarteil S."/>
            <person name="Calhoun S."/>
            <person name="Kuo A."/>
            <person name="Mondo S."/>
            <person name="Pangilinan J."/>
            <person name="Riley R."/>
            <person name="Labutti K."/>
            <person name="Andreopoulos B."/>
            <person name="Lipzen A."/>
            <person name="Chen C."/>
            <person name="Yanf M."/>
            <person name="Daum C."/>
            <person name="Ng V."/>
            <person name="Clum A."/>
            <person name="Steindorff A."/>
            <person name="Ohm R."/>
            <person name="Martin F."/>
            <person name="Silar P."/>
            <person name="Natvig D."/>
            <person name="Lalanne C."/>
            <person name="Gautier V."/>
            <person name="Ament-Velasquez S.L."/>
            <person name="Kruys A."/>
            <person name="Hutchinson M.I."/>
            <person name="Powell A.J."/>
            <person name="Barry K."/>
            <person name="Miller A.N."/>
            <person name="Grigoriev I.V."/>
            <person name="Debuchy R."/>
            <person name="Gladieux P."/>
            <person name="Thoren M.H."/>
            <person name="Johannesson H."/>
        </authorList>
    </citation>
    <scope>NUCLEOTIDE SEQUENCE</scope>
    <source>
        <strain evidence="3">CBS 958.72</strain>
    </source>
</reference>
<dbReference type="SMART" id="SM01327">
    <property type="entry name" value="Zds_C"/>
    <property type="match status" value="1"/>
</dbReference>
<feature type="compositionally biased region" description="Low complexity" evidence="1">
    <location>
        <begin position="661"/>
        <end position="673"/>
    </location>
</feature>
<reference evidence="3" key="1">
    <citation type="journal article" date="2023" name="Mol. Phylogenet. Evol.">
        <title>Genome-scale phylogeny and comparative genomics of the fungal order Sordariales.</title>
        <authorList>
            <person name="Hensen N."/>
            <person name="Bonometti L."/>
            <person name="Westerberg I."/>
            <person name="Brannstrom I.O."/>
            <person name="Guillou S."/>
            <person name="Cros-Aarteil S."/>
            <person name="Calhoun S."/>
            <person name="Haridas S."/>
            <person name="Kuo A."/>
            <person name="Mondo S."/>
            <person name="Pangilinan J."/>
            <person name="Riley R."/>
            <person name="LaButti K."/>
            <person name="Andreopoulos B."/>
            <person name="Lipzen A."/>
            <person name="Chen C."/>
            <person name="Yan M."/>
            <person name="Daum C."/>
            <person name="Ng V."/>
            <person name="Clum A."/>
            <person name="Steindorff A."/>
            <person name="Ohm R.A."/>
            <person name="Martin F."/>
            <person name="Silar P."/>
            <person name="Natvig D.O."/>
            <person name="Lalanne C."/>
            <person name="Gautier V."/>
            <person name="Ament-Velasquez S.L."/>
            <person name="Kruys A."/>
            <person name="Hutchinson M.I."/>
            <person name="Powell A.J."/>
            <person name="Barry K."/>
            <person name="Miller A.N."/>
            <person name="Grigoriev I.V."/>
            <person name="Debuchy R."/>
            <person name="Gladieux P."/>
            <person name="Hiltunen Thoren M."/>
            <person name="Johannesson H."/>
        </authorList>
    </citation>
    <scope>NUCLEOTIDE SEQUENCE</scope>
    <source>
        <strain evidence="3">CBS 958.72</strain>
    </source>
</reference>
<feature type="region of interest" description="Disordered" evidence="1">
    <location>
        <begin position="740"/>
        <end position="796"/>
    </location>
</feature>
<feature type="compositionally biased region" description="Basic and acidic residues" evidence="1">
    <location>
        <begin position="674"/>
        <end position="706"/>
    </location>
</feature>
<feature type="region of interest" description="Disordered" evidence="1">
    <location>
        <begin position="42"/>
        <end position="193"/>
    </location>
</feature>
<organism evidence="3 4">
    <name type="scientific">Lasiosphaeria ovina</name>
    <dbReference type="NCBI Taxonomy" id="92902"/>
    <lineage>
        <taxon>Eukaryota</taxon>
        <taxon>Fungi</taxon>
        <taxon>Dikarya</taxon>
        <taxon>Ascomycota</taxon>
        <taxon>Pezizomycotina</taxon>
        <taxon>Sordariomycetes</taxon>
        <taxon>Sordariomycetidae</taxon>
        <taxon>Sordariales</taxon>
        <taxon>Lasiosphaeriaceae</taxon>
        <taxon>Lasiosphaeria</taxon>
    </lineage>
</organism>
<feature type="domain" description="Protein Zds1 C-terminal" evidence="2">
    <location>
        <begin position="793"/>
        <end position="845"/>
    </location>
</feature>
<feature type="compositionally biased region" description="Polar residues" evidence="1">
    <location>
        <begin position="158"/>
        <end position="168"/>
    </location>
</feature>
<feature type="compositionally biased region" description="Basic and acidic residues" evidence="1">
    <location>
        <begin position="643"/>
        <end position="659"/>
    </location>
</feature>
<feature type="compositionally biased region" description="Polar residues" evidence="1">
    <location>
        <begin position="183"/>
        <end position="193"/>
    </location>
</feature>
<dbReference type="EMBL" id="JAULSN010000001">
    <property type="protein sequence ID" value="KAK3384005.1"/>
    <property type="molecule type" value="Genomic_DNA"/>
</dbReference>
<protein>
    <recommendedName>
        <fullName evidence="2">Protein Zds1 C-terminal domain-containing protein</fullName>
    </recommendedName>
</protein>
<dbReference type="Proteomes" id="UP001287356">
    <property type="component" value="Unassembled WGS sequence"/>
</dbReference>
<dbReference type="GO" id="GO:0005737">
    <property type="term" value="C:cytoplasm"/>
    <property type="evidence" value="ECO:0007669"/>
    <property type="project" value="TreeGrafter"/>
</dbReference>
<feature type="compositionally biased region" description="Basic and acidic residues" evidence="1">
    <location>
        <begin position="740"/>
        <end position="757"/>
    </location>
</feature>
<dbReference type="InterPro" id="IPR040206">
    <property type="entry name" value="Zds1/2"/>
</dbReference>
<evidence type="ECO:0000256" key="1">
    <source>
        <dbReference type="SAM" id="MobiDB-lite"/>
    </source>
</evidence>
<sequence length="1002" mass="110759">MMVRQYSPLHVLRDPRARCSAAPARQAGYKIRGLIAHYMEMKKKKTSSRPRGNVGGSFANRRGHANQLSISDPSHHVTEAIGTMYGDEDDSGAEDNRPMSFVTPKYGSEQLTKSQAPAEPSGDRLRLVRTISDQSSPAQAGPPNGTGIKKTHTFPARMSSQRSSSFEGPNSPLQPLSPTPSLRESSQFPMTNIDNANDIAQELSNLQALRRMSMDVINHDPDLVPFSGMSLVAIPAIAPSGDDDEADPSRLLWVPARVHPELEPTAFKDFLENRVQTMKRRSGDSLLSASGSQRGGDAGGLRRKKSMLSRQINTHSGGDGYVDGAERLERNYPLNEYATPELSLNDLVNDPKKAVQKLADDVRAEGGEGDLPILPVAPGMGLQRSRRTTYRKGGSIRGERVPFSKRATGRQTDNKDTEDPPPLPPIDPAYGSSLAKVQSEPVAENYSRPTRSVRRQQNFSRETPAISPTGAEAALLDGQAQDDIESPVTPSSPPSSLPVLPVRTSSAAARNIPVPPVPPIPLIVETPPVPDTTSQPPVTFPERSSSQKSSQSLYDEQPQPPIDGPPARSSKRPSPGKPIPSPTSPTQASFGEQPNFREQPVKEKPVSNDNSNIGDMTSHPTPLPGSGGTTTANLTFIPTLNTAEERRSSERKSKDKDDTESIMSSKSSSGWKWFKSDDKERKKREKEEQARKAKGKTGDKSHDNARLDVLQSSIDTVVAKGRESLLIDRDSIDNKLYEERKKESNRKVSESKKEKDGFFGGLFGGSKKKGDKEPGHKKKEHRPLTPDPPPRQLRADVDYPWTRFPIIEERAIYRMAHIKLANPRRPLQSQVLLSNFMYSYLAKVQAMHPQLQVPISPQQKRQEEERKRREAEQAQLEQQQQQQREQQMAQQQGGQDGKFDFDYHRSGGQQYGDAGNQHDGSVQYVDDAQIYEYEHGVDQRQNDYGSSTQQNGNHRGHDGYSGPGQQGGGHGQQHGNGAGQNYYYGRDNHYDDDDDDENNDMW</sequence>
<dbReference type="Pfam" id="PF08632">
    <property type="entry name" value="Zds_C"/>
    <property type="match status" value="1"/>
</dbReference>
<feature type="compositionally biased region" description="Low complexity" evidence="1">
    <location>
        <begin position="169"/>
        <end position="182"/>
    </location>
</feature>
<feature type="compositionally biased region" description="Basic and acidic residues" evidence="1">
    <location>
        <begin position="860"/>
        <end position="872"/>
    </location>
</feature>
<dbReference type="InterPro" id="IPR013941">
    <property type="entry name" value="ZDS1_C"/>
</dbReference>
<feature type="compositionally biased region" description="Polar residues" evidence="1">
    <location>
        <begin position="942"/>
        <end position="953"/>
    </location>
</feature>
<feature type="compositionally biased region" description="Polar residues" evidence="1">
    <location>
        <begin position="632"/>
        <end position="642"/>
    </location>
</feature>
<keyword evidence="4" id="KW-1185">Reference proteome</keyword>
<feature type="region of interest" description="Disordered" evidence="1">
    <location>
        <begin position="281"/>
        <end position="324"/>
    </location>
</feature>
<feature type="region of interest" description="Disordered" evidence="1">
    <location>
        <begin position="852"/>
        <end position="920"/>
    </location>
</feature>
<evidence type="ECO:0000259" key="2">
    <source>
        <dbReference type="SMART" id="SM01327"/>
    </source>
</evidence>
<proteinExistence type="predicted"/>
<evidence type="ECO:0000313" key="4">
    <source>
        <dbReference type="Proteomes" id="UP001287356"/>
    </source>
</evidence>
<comment type="caution">
    <text evidence="3">The sequence shown here is derived from an EMBL/GenBank/DDBJ whole genome shotgun (WGS) entry which is preliminary data.</text>
</comment>